<proteinExistence type="predicted"/>
<reference evidence="1" key="1">
    <citation type="submission" date="2017-04" db="EMBL/GenBank/DDBJ databases">
        <title>Genome deletions in a multicellular cyanobacterial endosymbiont for morphological adaptation in marine diatoms.</title>
        <authorList>
            <person name="Wang Y."/>
            <person name="Gao H."/>
            <person name="Li R."/>
            <person name="Xu X."/>
        </authorList>
    </citation>
    <scope>NUCLEOTIDE SEQUENCE</scope>
    <source>
        <strain evidence="1">FACHB 800</strain>
    </source>
</reference>
<evidence type="ECO:0000313" key="2">
    <source>
        <dbReference type="Proteomes" id="UP000683511"/>
    </source>
</evidence>
<protein>
    <submittedName>
        <fullName evidence="1">Filamentous hemagglutinin family outer membrane protein</fullName>
    </submittedName>
</protein>
<dbReference type="Proteomes" id="UP000683511">
    <property type="component" value="Chromosome"/>
</dbReference>
<sequence length="129" mass="13690">MTLTAGGDISTQDLNSYSFSDSGTAGNGGEMAFRAGGNISTLSLNSSSFSDSGTAGNGGAMTLTAGGDISTQDLNSYSLSFSGTGGNGSGDDSHCWWGYFHSRPKLLLIFKERNSRKWWGDDFDCRWRD</sequence>
<organism evidence="1 2">
    <name type="scientific">Richelia sinica FACHB-800</name>
    <dbReference type="NCBI Taxonomy" id="1357546"/>
    <lineage>
        <taxon>Bacteria</taxon>
        <taxon>Bacillati</taxon>
        <taxon>Cyanobacteriota</taxon>
        <taxon>Cyanophyceae</taxon>
        <taxon>Nostocales</taxon>
        <taxon>Nostocaceae</taxon>
        <taxon>Richelia</taxon>
    </lineage>
</organism>
<evidence type="ECO:0000313" key="1">
    <source>
        <dbReference type="EMBL" id="QXE21571.1"/>
    </source>
</evidence>
<gene>
    <name evidence="1" type="ORF">B6N60_00248</name>
</gene>
<name>A0A975Y2Y0_9NOST</name>
<dbReference type="AlphaFoldDB" id="A0A975Y2Y0"/>
<keyword evidence="2" id="KW-1185">Reference proteome</keyword>
<dbReference type="EMBL" id="CP021056">
    <property type="protein sequence ID" value="QXE21571.1"/>
    <property type="molecule type" value="Genomic_DNA"/>
</dbReference>
<dbReference type="KEGG" id="rsin:B6N60_00248"/>
<accession>A0A975Y2Y0</accession>